<accession>A0ABM1QIC2</accession>
<dbReference type="RefSeq" id="XP_019086510.1">
    <property type="nucleotide sequence ID" value="XM_019230965.1"/>
</dbReference>
<name>A0ABM1QIC2_CAMSA</name>
<evidence type="ECO:0000313" key="3">
    <source>
        <dbReference type="RefSeq" id="XP_019086510.1"/>
    </source>
</evidence>
<sequence length="196" mass="22729">MEKEDDYTASFCLSFNSYTTNDRTAETIERVRLEFSDEHNDDEFEFPVFNQNVIGKDESPLLPMATVTTQLRDLFLHEDQSFSSSSSSSDEEEVHVTSSEKSLKRGWRKSSSTGASSSTSWRISDLLKRSYSEGKQSLKLLNSNSRNRDESTKKKEKKVCAHEKFYLRNKAKKNEDKRKSYLPYKQHVVGFFFTVK</sequence>
<protein>
    <submittedName>
        <fullName evidence="3">Uncharacterized protein LOC109126960</fullName>
    </submittedName>
</protein>
<dbReference type="Pfam" id="PF07816">
    <property type="entry name" value="DUF1645"/>
    <property type="match status" value="1"/>
</dbReference>
<evidence type="ECO:0000313" key="2">
    <source>
        <dbReference type="Proteomes" id="UP000694864"/>
    </source>
</evidence>
<dbReference type="PANTHER" id="PTHR33095">
    <property type="entry name" value="OS07G0619500 PROTEIN"/>
    <property type="match status" value="1"/>
</dbReference>
<dbReference type="PANTHER" id="PTHR33095:SF68">
    <property type="entry name" value="(RAPE) HYPOTHETICAL PROTEIN"/>
    <property type="match status" value="1"/>
</dbReference>
<organism evidence="2 3">
    <name type="scientific">Camelina sativa</name>
    <name type="common">False flax</name>
    <name type="synonym">Myagrum sativum</name>
    <dbReference type="NCBI Taxonomy" id="90675"/>
    <lineage>
        <taxon>Eukaryota</taxon>
        <taxon>Viridiplantae</taxon>
        <taxon>Streptophyta</taxon>
        <taxon>Embryophyta</taxon>
        <taxon>Tracheophyta</taxon>
        <taxon>Spermatophyta</taxon>
        <taxon>Magnoliopsida</taxon>
        <taxon>eudicotyledons</taxon>
        <taxon>Gunneridae</taxon>
        <taxon>Pentapetalae</taxon>
        <taxon>rosids</taxon>
        <taxon>malvids</taxon>
        <taxon>Brassicales</taxon>
        <taxon>Brassicaceae</taxon>
        <taxon>Camelineae</taxon>
        <taxon>Camelina</taxon>
    </lineage>
</organism>
<reference evidence="3" key="2">
    <citation type="submission" date="2025-08" db="UniProtKB">
        <authorList>
            <consortium name="RefSeq"/>
        </authorList>
    </citation>
    <scope>IDENTIFICATION</scope>
    <source>
        <tissue evidence="3">Leaf</tissue>
    </source>
</reference>
<reference evidence="2" key="1">
    <citation type="journal article" date="2014" name="Nat. Commun.">
        <title>The emerging biofuel crop Camelina sativa retains a highly undifferentiated hexaploid genome structure.</title>
        <authorList>
            <person name="Kagale S."/>
            <person name="Koh C."/>
            <person name="Nixon J."/>
            <person name="Bollina V."/>
            <person name="Clarke W.E."/>
            <person name="Tuteja R."/>
            <person name="Spillane C."/>
            <person name="Robinson S.J."/>
            <person name="Links M.G."/>
            <person name="Clarke C."/>
            <person name="Higgins E.E."/>
            <person name="Huebert T."/>
            <person name="Sharpe A.G."/>
            <person name="Parkin I.A."/>
        </authorList>
    </citation>
    <scope>NUCLEOTIDE SEQUENCE [LARGE SCALE GENOMIC DNA]</scope>
    <source>
        <strain evidence="2">cv. DH55</strain>
    </source>
</reference>
<evidence type="ECO:0000256" key="1">
    <source>
        <dbReference type="SAM" id="MobiDB-lite"/>
    </source>
</evidence>
<feature type="region of interest" description="Disordered" evidence="1">
    <location>
        <begin position="138"/>
        <end position="158"/>
    </location>
</feature>
<dbReference type="GeneID" id="109126960"/>
<feature type="region of interest" description="Disordered" evidence="1">
    <location>
        <begin position="82"/>
        <end position="118"/>
    </location>
</feature>
<gene>
    <name evidence="3" type="primary">LOC109126960</name>
</gene>
<feature type="compositionally biased region" description="Basic and acidic residues" evidence="1">
    <location>
        <begin position="146"/>
        <end position="158"/>
    </location>
</feature>
<keyword evidence="2" id="KW-1185">Reference proteome</keyword>
<proteinExistence type="predicted"/>
<dbReference type="InterPro" id="IPR012442">
    <property type="entry name" value="DUF1645_plant"/>
</dbReference>
<dbReference type="Proteomes" id="UP000694864">
    <property type="component" value="Chromosome 10"/>
</dbReference>